<dbReference type="InterPro" id="IPR029753">
    <property type="entry name" value="D-isomer_DH_CS"/>
</dbReference>
<dbReference type="EC" id="1.1.1.29" evidence="7"/>
<dbReference type="PANTHER" id="PTHR43761:SF1">
    <property type="entry name" value="D-ISOMER SPECIFIC 2-HYDROXYACID DEHYDROGENASE CATALYTIC DOMAIN-CONTAINING PROTEIN-RELATED"/>
    <property type="match status" value="1"/>
</dbReference>
<dbReference type="CDD" id="cd12161">
    <property type="entry name" value="GDH_like_1"/>
    <property type="match status" value="1"/>
</dbReference>
<dbReference type="SUPFAM" id="SSF51735">
    <property type="entry name" value="NAD(P)-binding Rossmann-fold domains"/>
    <property type="match status" value="1"/>
</dbReference>
<keyword evidence="3" id="KW-0520">NAD</keyword>
<dbReference type="GO" id="GO:0051287">
    <property type="term" value="F:NAD binding"/>
    <property type="evidence" value="ECO:0007669"/>
    <property type="project" value="InterPro"/>
</dbReference>
<comment type="similarity">
    <text evidence="1 4">Belongs to the D-isomer specific 2-hydroxyacid dehydrogenase family.</text>
</comment>
<evidence type="ECO:0000313" key="8">
    <source>
        <dbReference type="Proteomes" id="UP000469440"/>
    </source>
</evidence>
<organism evidence="7 8">
    <name type="scientific">Caproicibacter fermentans</name>
    <dbReference type="NCBI Taxonomy" id="2576756"/>
    <lineage>
        <taxon>Bacteria</taxon>
        <taxon>Bacillati</taxon>
        <taxon>Bacillota</taxon>
        <taxon>Clostridia</taxon>
        <taxon>Eubacteriales</taxon>
        <taxon>Acutalibacteraceae</taxon>
        <taxon>Caproicibacter</taxon>
    </lineage>
</organism>
<gene>
    <name evidence="7" type="primary">hprA_2</name>
    <name evidence="7" type="ORF">CAFE_24040</name>
</gene>
<dbReference type="InterPro" id="IPR006140">
    <property type="entry name" value="D-isomer_DH_NAD-bd"/>
</dbReference>
<dbReference type="Pfam" id="PF02826">
    <property type="entry name" value="2-Hacid_dh_C"/>
    <property type="match status" value="1"/>
</dbReference>
<accession>A0A6N8I0M4</accession>
<evidence type="ECO:0000256" key="1">
    <source>
        <dbReference type="ARBA" id="ARBA00005854"/>
    </source>
</evidence>
<dbReference type="InterPro" id="IPR050418">
    <property type="entry name" value="D-iso_2-hydroxyacid_DH_PdxB"/>
</dbReference>
<evidence type="ECO:0000256" key="3">
    <source>
        <dbReference type="ARBA" id="ARBA00023027"/>
    </source>
</evidence>
<dbReference type="Pfam" id="PF00389">
    <property type="entry name" value="2-Hacid_dh"/>
    <property type="match status" value="1"/>
</dbReference>
<dbReference type="GO" id="GO:0008465">
    <property type="term" value="F:hydroxypyruvate reductase (NADH) activity"/>
    <property type="evidence" value="ECO:0007669"/>
    <property type="project" value="UniProtKB-EC"/>
</dbReference>
<dbReference type="Proteomes" id="UP000469440">
    <property type="component" value="Unassembled WGS sequence"/>
</dbReference>
<dbReference type="PROSITE" id="PS00671">
    <property type="entry name" value="D_2_HYDROXYACID_DH_3"/>
    <property type="match status" value="1"/>
</dbReference>
<keyword evidence="2 4" id="KW-0560">Oxidoreductase</keyword>
<evidence type="ECO:0000259" key="5">
    <source>
        <dbReference type="Pfam" id="PF00389"/>
    </source>
</evidence>
<sequence>MKISLLEPLGVPESVVRELSAELTKAGHEFVYYDTKTTDKKELAERSKDSDVVMIANNPYPDEVVEAAEKLKMLAVAFTGIDHVGLAACRKKGVTVCNCAGYSNETVAELAVGLAIGVLRHILPADEATRTGKTAAGLTGREICGRTVGIVGTGRIGVRTAQLFKAFGATVLGCARHESEEAKAAGIRFAGLEELLQKSDIVSLHLPLTAETRKTFGKKQFDAMKPGSIFLNCARGAIVDNQALADALNSGKIAGAGVDVFDMEPPIPEEYPLLHAKNILLTPHVAFASEESMLRRAKIEFANVAAYLSGSPENVCKIG</sequence>
<dbReference type="Gene3D" id="3.40.50.720">
    <property type="entry name" value="NAD(P)-binding Rossmann-like Domain"/>
    <property type="match status" value="2"/>
</dbReference>
<evidence type="ECO:0000256" key="4">
    <source>
        <dbReference type="RuleBase" id="RU003719"/>
    </source>
</evidence>
<comment type="caution">
    <text evidence="7">The sequence shown here is derived from an EMBL/GenBank/DDBJ whole genome shotgun (WGS) entry which is preliminary data.</text>
</comment>
<reference evidence="7 8" key="1">
    <citation type="submission" date="2019-09" db="EMBL/GenBank/DDBJ databases">
        <title>Genome sequence of Clostridium sp. EA1.</title>
        <authorList>
            <person name="Poehlein A."/>
            <person name="Bengelsdorf F.R."/>
            <person name="Daniel R."/>
        </authorList>
    </citation>
    <scope>NUCLEOTIDE SEQUENCE [LARGE SCALE GENOMIC DNA]</scope>
    <source>
        <strain evidence="7 8">EA1</strain>
    </source>
</reference>
<dbReference type="InterPro" id="IPR036291">
    <property type="entry name" value="NAD(P)-bd_dom_sf"/>
</dbReference>
<evidence type="ECO:0000256" key="2">
    <source>
        <dbReference type="ARBA" id="ARBA00023002"/>
    </source>
</evidence>
<dbReference type="RefSeq" id="WP_066643903.1">
    <property type="nucleotide sequence ID" value="NZ_VWXL01000069.1"/>
</dbReference>
<evidence type="ECO:0000313" key="7">
    <source>
        <dbReference type="EMBL" id="MVB11681.1"/>
    </source>
</evidence>
<evidence type="ECO:0000259" key="6">
    <source>
        <dbReference type="Pfam" id="PF02826"/>
    </source>
</evidence>
<protein>
    <submittedName>
        <fullName evidence="7">Glycerate dehydrogenase</fullName>
        <ecNumber evidence="7">1.1.1.29</ecNumber>
    </submittedName>
</protein>
<name>A0A6N8I0M4_9FIRM</name>
<dbReference type="SUPFAM" id="SSF52283">
    <property type="entry name" value="Formate/glycerate dehydrogenase catalytic domain-like"/>
    <property type="match status" value="1"/>
</dbReference>
<dbReference type="AlphaFoldDB" id="A0A6N8I0M4"/>
<feature type="domain" description="D-isomer specific 2-hydroxyacid dehydrogenase NAD-binding" evidence="6">
    <location>
        <begin position="113"/>
        <end position="286"/>
    </location>
</feature>
<dbReference type="EMBL" id="VWXL01000069">
    <property type="protein sequence ID" value="MVB11681.1"/>
    <property type="molecule type" value="Genomic_DNA"/>
</dbReference>
<dbReference type="FunFam" id="3.40.50.720:FF:000203">
    <property type="entry name" value="D-3-phosphoglycerate dehydrogenase (SerA)"/>
    <property type="match status" value="1"/>
</dbReference>
<keyword evidence="8" id="KW-1185">Reference proteome</keyword>
<dbReference type="PANTHER" id="PTHR43761">
    <property type="entry name" value="D-ISOMER SPECIFIC 2-HYDROXYACID DEHYDROGENASE FAMILY PROTEIN (AFU_ORTHOLOGUE AFUA_1G13630)"/>
    <property type="match status" value="1"/>
</dbReference>
<proteinExistence type="inferred from homology"/>
<dbReference type="InterPro" id="IPR006139">
    <property type="entry name" value="D-isomer_2_OHA_DH_cat_dom"/>
</dbReference>
<dbReference type="OrthoDB" id="9805416at2"/>
<feature type="domain" description="D-isomer specific 2-hydroxyacid dehydrogenase catalytic" evidence="5">
    <location>
        <begin position="20"/>
        <end position="314"/>
    </location>
</feature>